<evidence type="ECO:0000256" key="3">
    <source>
        <dbReference type="ARBA" id="ARBA00022475"/>
    </source>
</evidence>
<dbReference type="RefSeq" id="WP_076168757.1">
    <property type="nucleotide sequence ID" value="NZ_JBEZVB010000053.1"/>
</dbReference>
<protein>
    <submittedName>
        <fullName evidence="9">MFS transporter</fullName>
    </submittedName>
</protein>
<feature type="transmembrane region" description="Helical" evidence="7">
    <location>
        <begin position="21"/>
        <end position="45"/>
    </location>
</feature>
<gene>
    <name evidence="9" type="ORF">BS329_40425</name>
</gene>
<keyword evidence="3" id="KW-1003">Cell membrane</keyword>
<evidence type="ECO:0000256" key="5">
    <source>
        <dbReference type="ARBA" id="ARBA00022989"/>
    </source>
</evidence>
<feature type="transmembrane region" description="Helical" evidence="7">
    <location>
        <begin position="293"/>
        <end position="309"/>
    </location>
</feature>
<evidence type="ECO:0000256" key="6">
    <source>
        <dbReference type="ARBA" id="ARBA00023136"/>
    </source>
</evidence>
<dbReference type="GO" id="GO:0005886">
    <property type="term" value="C:plasma membrane"/>
    <property type="evidence" value="ECO:0007669"/>
    <property type="project" value="UniProtKB-SubCell"/>
</dbReference>
<keyword evidence="2" id="KW-0813">Transport</keyword>
<dbReference type="OrthoDB" id="3177957at2"/>
<feature type="transmembrane region" description="Helical" evidence="7">
    <location>
        <begin position="51"/>
        <end position="74"/>
    </location>
</feature>
<comment type="subcellular location">
    <subcellularLocation>
        <location evidence="1">Cell membrane</location>
        <topology evidence="1">Multi-pass membrane protein</topology>
    </subcellularLocation>
</comment>
<feature type="transmembrane region" description="Helical" evidence="7">
    <location>
        <begin position="262"/>
        <end position="286"/>
    </location>
</feature>
<reference evidence="9 10" key="1">
    <citation type="submission" date="2016-01" db="EMBL/GenBank/DDBJ databases">
        <title>Amycolatopsis coloradensis genome sequencing and assembly.</title>
        <authorList>
            <person name="Mayilraj S."/>
        </authorList>
    </citation>
    <scope>NUCLEOTIDE SEQUENCE [LARGE SCALE GENOMIC DNA]</scope>
    <source>
        <strain evidence="9 10">DSM 44225</strain>
    </source>
</reference>
<dbReference type="InterPro" id="IPR011701">
    <property type="entry name" value="MFS"/>
</dbReference>
<organism evidence="9 10">
    <name type="scientific">Amycolatopsis coloradensis</name>
    <dbReference type="NCBI Taxonomy" id="76021"/>
    <lineage>
        <taxon>Bacteria</taxon>
        <taxon>Bacillati</taxon>
        <taxon>Actinomycetota</taxon>
        <taxon>Actinomycetes</taxon>
        <taxon>Pseudonocardiales</taxon>
        <taxon>Pseudonocardiaceae</taxon>
        <taxon>Amycolatopsis</taxon>
    </lineage>
</organism>
<feature type="transmembrane region" description="Helical" evidence="7">
    <location>
        <begin position="86"/>
        <end position="104"/>
    </location>
</feature>
<dbReference type="STRING" id="76021.BS329_40425"/>
<comment type="caution">
    <text evidence="9">The sequence shown here is derived from an EMBL/GenBank/DDBJ whole genome shotgun (WGS) entry which is preliminary data.</text>
</comment>
<dbReference type="InterPro" id="IPR020846">
    <property type="entry name" value="MFS_dom"/>
</dbReference>
<dbReference type="PANTHER" id="PTHR23517">
    <property type="entry name" value="RESISTANCE PROTEIN MDTM, PUTATIVE-RELATED-RELATED"/>
    <property type="match status" value="1"/>
</dbReference>
<dbReference type="EMBL" id="MQUQ01000041">
    <property type="protein sequence ID" value="OLZ43010.1"/>
    <property type="molecule type" value="Genomic_DNA"/>
</dbReference>
<evidence type="ECO:0000256" key="1">
    <source>
        <dbReference type="ARBA" id="ARBA00004651"/>
    </source>
</evidence>
<dbReference type="SUPFAM" id="SSF103473">
    <property type="entry name" value="MFS general substrate transporter"/>
    <property type="match status" value="1"/>
</dbReference>
<feature type="transmembrane region" description="Helical" evidence="7">
    <location>
        <begin position="351"/>
        <end position="374"/>
    </location>
</feature>
<evidence type="ECO:0000256" key="2">
    <source>
        <dbReference type="ARBA" id="ARBA00022448"/>
    </source>
</evidence>
<keyword evidence="10" id="KW-1185">Reference proteome</keyword>
<feature type="transmembrane region" description="Helical" evidence="7">
    <location>
        <begin position="315"/>
        <end position="339"/>
    </location>
</feature>
<accession>A0A1R0KDF4</accession>
<dbReference type="Proteomes" id="UP000187486">
    <property type="component" value="Unassembled WGS sequence"/>
</dbReference>
<dbReference type="AlphaFoldDB" id="A0A1R0KDF4"/>
<name>A0A1R0KDF4_9PSEU</name>
<feature type="transmembrane region" description="Helical" evidence="7">
    <location>
        <begin position="110"/>
        <end position="130"/>
    </location>
</feature>
<evidence type="ECO:0000313" key="9">
    <source>
        <dbReference type="EMBL" id="OLZ43010.1"/>
    </source>
</evidence>
<dbReference type="Pfam" id="PF07690">
    <property type="entry name" value="MFS_1"/>
    <property type="match status" value="1"/>
</dbReference>
<keyword evidence="5 7" id="KW-1133">Transmembrane helix</keyword>
<sequence length="407" mass="42211">MLNTVTLPRPAFRPISHGRGFWVVAAAYAVSLAFSTVPTPLYVLYQQRDGFPTYVVTIVFAAYAVGVMASLYLAGHVSDWLGRRRVILAATLAQALSATLFLAWPDVPGLILARLVGGVGIGALTATATAHLSELRAVARPREDHGRAGLIATVVNMGGLSLGPLFGGVFASYSAEPLVTPFVFFLVLLVVSAIAVALVPETVERAEERPAYRPQRVSLPSSARPAFFGAAIGAFAAFAITGLFMALTPTLLAQGLHESSRLLAGLASFSVFLAAAAAQVVFAGLARRAQLRLGLVLMVSGLVALPVAVTTSQLWLFLAGGVVAGAGVGLGFRASVATVAALAEPPVRGEVLAALFLAAYAGLVLPILLVGIALVWLPSAWALIGFSVLELGLLAWSAPKVLAGRQN</sequence>
<feature type="domain" description="Major facilitator superfamily (MFS) profile" evidence="8">
    <location>
        <begin position="1"/>
        <end position="407"/>
    </location>
</feature>
<dbReference type="InterPro" id="IPR036259">
    <property type="entry name" value="MFS_trans_sf"/>
</dbReference>
<dbReference type="PROSITE" id="PS50850">
    <property type="entry name" value="MFS"/>
    <property type="match status" value="1"/>
</dbReference>
<feature type="transmembrane region" description="Helical" evidence="7">
    <location>
        <begin position="380"/>
        <end position="398"/>
    </location>
</feature>
<feature type="transmembrane region" description="Helical" evidence="7">
    <location>
        <begin position="179"/>
        <end position="199"/>
    </location>
</feature>
<evidence type="ECO:0000259" key="8">
    <source>
        <dbReference type="PROSITE" id="PS50850"/>
    </source>
</evidence>
<feature type="transmembrane region" description="Helical" evidence="7">
    <location>
        <begin position="226"/>
        <end position="247"/>
    </location>
</feature>
<evidence type="ECO:0000313" key="10">
    <source>
        <dbReference type="Proteomes" id="UP000187486"/>
    </source>
</evidence>
<dbReference type="Gene3D" id="1.20.1250.20">
    <property type="entry name" value="MFS general substrate transporter like domains"/>
    <property type="match status" value="1"/>
</dbReference>
<dbReference type="GO" id="GO:0022857">
    <property type="term" value="F:transmembrane transporter activity"/>
    <property type="evidence" value="ECO:0007669"/>
    <property type="project" value="InterPro"/>
</dbReference>
<dbReference type="PANTHER" id="PTHR23517:SF13">
    <property type="entry name" value="MAJOR FACILITATOR SUPERFAMILY MFS_1"/>
    <property type="match status" value="1"/>
</dbReference>
<keyword evidence="6 7" id="KW-0472">Membrane</keyword>
<proteinExistence type="predicted"/>
<keyword evidence="4 7" id="KW-0812">Transmembrane</keyword>
<dbReference type="InterPro" id="IPR050171">
    <property type="entry name" value="MFS_Transporters"/>
</dbReference>
<evidence type="ECO:0000256" key="4">
    <source>
        <dbReference type="ARBA" id="ARBA00022692"/>
    </source>
</evidence>
<evidence type="ECO:0000256" key="7">
    <source>
        <dbReference type="SAM" id="Phobius"/>
    </source>
</evidence>
<feature type="transmembrane region" description="Helical" evidence="7">
    <location>
        <begin position="150"/>
        <end position="173"/>
    </location>
</feature>